<dbReference type="KEGG" id="apro:F751_6197"/>
<name>A0A087SJZ2_AUXPR</name>
<reference evidence="2 3" key="1">
    <citation type="journal article" date="2014" name="BMC Genomics">
        <title>Oil accumulation mechanisms of the oleaginous microalga Chlorella protothecoides revealed through its genome, transcriptomes, and proteomes.</title>
        <authorList>
            <person name="Gao C."/>
            <person name="Wang Y."/>
            <person name="Shen Y."/>
            <person name="Yan D."/>
            <person name="He X."/>
            <person name="Dai J."/>
            <person name="Wu Q."/>
        </authorList>
    </citation>
    <scope>NUCLEOTIDE SEQUENCE [LARGE SCALE GENOMIC DNA]</scope>
    <source>
        <strain evidence="2 3">0710</strain>
    </source>
</reference>
<evidence type="ECO:0000313" key="2">
    <source>
        <dbReference type="EMBL" id="KFM26046.1"/>
    </source>
</evidence>
<dbReference type="RefSeq" id="XP_011398942.1">
    <property type="nucleotide sequence ID" value="XM_011400640.1"/>
</dbReference>
<keyword evidence="3" id="KW-1185">Reference proteome</keyword>
<dbReference type="AlphaFoldDB" id="A0A087SJZ2"/>
<dbReference type="GeneID" id="23617588"/>
<evidence type="ECO:0000313" key="3">
    <source>
        <dbReference type="Proteomes" id="UP000028924"/>
    </source>
</evidence>
<protein>
    <submittedName>
        <fullName evidence="2">Uncharacterized protein</fullName>
    </submittedName>
</protein>
<organism evidence="2 3">
    <name type="scientific">Auxenochlorella protothecoides</name>
    <name type="common">Green microalga</name>
    <name type="synonym">Chlorella protothecoides</name>
    <dbReference type="NCBI Taxonomy" id="3075"/>
    <lineage>
        <taxon>Eukaryota</taxon>
        <taxon>Viridiplantae</taxon>
        <taxon>Chlorophyta</taxon>
        <taxon>core chlorophytes</taxon>
        <taxon>Trebouxiophyceae</taxon>
        <taxon>Chlorellales</taxon>
        <taxon>Chlorellaceae</taxon>
        <taxon>Auxenochlorella</taxon>
    </lineage>
</organism>
<proteinExistence type="predicted"/>
<feature type="region of interest" description="Disordered" evidence="1">
    <location>
        <begin position="52"/>
        <end position="89"/>
    </location>
</feature>
<accession>A0A087SJZ2</accession>
<evidence type="ECO:0000256" key="1">
    <source>
        <dbReference type="SAM" id="MobiDB-lite"/>
    </source>
</evidence>
<sequence>MPSPVLHVSPGSRPLPVTMYEVYMCLENLGREESHLRKGRMVARERLAAVNGPAPAEVQRTRHERASCRHVPGAGMEKKARGNGQRRSS</sequence>
<gene>
    <name evidence="2" type="ORF">F751_6197</name>
</gene>
<dbReference type="Proteomes" id="UP000028924">
    <property type="component" value="Unassembled WGS sequence"/>
</dbReference>
<dbReference type="EMBL" id="KL662126">
    <property type="protein sequence ID" value="KFM26046.1"/>
    <property type="molecule type" value="Genomic_DNA"/>
</dbReference>